<gene>
    <name evidence="1" type="ORF">S06H3_33230</name>
</gene>
<protein>
    <submittedName>
        <fullName evidence="1">Uncharacterized protein</fullName>
    </submittedName>
</protein>
<accession>X1NNW7</accession>
<feature type="non-terminal residue" evidence="1">
    <location>
        <position position="1"/>
    </location>
</feature>
<name>X1NNW7_9ZZZZ</name>
<dbReference type="EMBL" id="BARV01019816">
    <property type="protein sequence ID" value="GAI20379.1"/>
    <property type="molecule type" value="Genomic_DNA"/>
</dbReference>
<comment type="caution">
    <text evidence="1">The sequence shown here is derived from an EMBL/GenBank/DDBJ whole genome shotgun (WGS) entry which is preliminary data.</text>
</comment>
<dbReference type="Pfam" id="PF21196">
    <property type="entry name" value="PcrA_UvrD_tudor"/>
    <property type="match status" value="1"/>
</dbReference>
<organism evidence="1">
    <name type="scientific">marine sediment metagenome</name>
    <dbReference type="NCBI Taxonomy" id="412755"/>
    <lineage>
        <taxon>unclassified sequences</taxon>
        <taxon>metagenomes</taxon>
        <taxon>ecological metagenomes</taxon>
    </lineage>
</organism>
<reference evidence="1" key="1">
    <citation type="journal article" date="2014" name="Front. Microbiol.">
        <title>High frequency of phylogenetically diverse reductive dehalogenase-homologous genes in deep subseafloor sedimentary metagenomes.</title>
        <authorList>
            <person name="Kawai M."/>
            <person name="Futagami T."/>
            <person name="Toyoda A."/>
            <person name="Takaki Y."/>
            <person name="Nishi S."/>
            <person name="Hori S."/>
            <person name="Arai W."/>
            <person name="Tsubouchi T."/>
            <person name="Morono Y."/>
            <person name="Uchiyama I."/>
            <person name="Ito T."/>
            <person name="Fujiyama A."/>
            <person name="Inagaki F."/>
            <person name="Takami H."/>
        </authorList>
    </citation>
    <scope>NUCLEOTIDE SEQUENCE</scope>
    <source>
        <strain evidence="1">Expedition CK06-06</strain>
    </source>
</reference>
<dbReference type="AlphaFoldDB" id="X1NNW7"/>
<evidence type="ECO:0000313" key="1">
    <source>
        <dbReference type="EMBL" id="GAI20379.1"/>
    </source>
</evidence>
<sequence length="45" mass="4909">HHAQFGDGIVVSCKLVKDDVEVVIVFKGAGIKKLLLSFAKLEKVE</sequence>
<proteinExistence type="predicted"/>